<dbReference type="EMBL" id="QEAS01000024">
    <property type="protein sequence ID" value="PWG78469.1"/>
    <property type="molecule type" value="Genomic_DNA"/>
</dbReference>
<dbReference type="InterPro" id="IPR018076">
    <property type="entry name" value="T2SS_GspF_dom"/>
</dbReference>
<dbReference type="PRINTS" id="PR00812">
    <property type="entry name" value="BCTERIALGSPF"/>
</dbReference>
<evidence type="ECO:0000256" key="12">
    <source>
        <dbReference type="SAM" id="Phobius"/>
    </source>
</evidence>
<feature type="transmembrane region" description="Helical" evidence="12">
    <location>
        <begin position="204"/>
        <end position="221"/>
    </location>
</feature>
<feature type="domain" description="Type II secretion system protein GspF" evidence="13">
    <location>
        <begin position="254"/>
        <end position="376"/>
    </location>
</feature>
<evidence type="ECO:0000256" key="10">
    <source>
        <dbReference type="RuleBase" id="RU003923"/>
    </source>
</evidence>
<organism evidence="14 15">
    <name type="scientific">Pararcticibacter amylolyticus</name>
    <dbReference type="NCBI Taxonomy" id="2173175"/>
    <lineage>
        <taxon>Bacteria</taxon>
        <taxon>Pseudomonadati</taxon>
        <taxon>Bacteroidota</taxon>
        <taxon>Sphingobacteriia</taxon>
        <taxon>Sphingobacteriales</taxon>
        <taxon>Sphingobacteriaceae</taxon>
        <taxon>Pararcticibacter</taxon>
    </lineage>
</organism>
<dbReference type="GO" id="GO:0005886">
    <property type="term" value="C:plasma membrane"/>
    <property type="evidence" value="ECO:0007669"/>
    <property type="project" value="UniProtKB-SubCell"/>
</dbReference>
<reference evidence="14 15" key="1">
    <citation type="submission" date="2018-04" db="EMBL/GenBank/DDBJ databases">
        <title>Pedobacter chongqingensis sp. nov., isolated from a rottenly hemp rope.</title>
        <authorList>
            <person name="Cai Y."/>
        </authorList>
    </citation>
    <scope>NUCLEOTIDE SEQUENCE [LARGE SCALE GENOMIC DNA]</scope>
    <source>
        <strain evidence="14 15">FJ4-8</strain>
    </source>
</reference>
<proteinExistence type="inferred from homology"/>
<evidence type="ECO:0000256" key="3">
    <source>
        <dbReference type="ARBA" id="ARBA00005745"/>
    </source>
</evidence>
<evidence type="ECO:0000256" key="1">
    <source>
        <dbReference type="ARBA" id="ARBA00002684"/>
    </source>
</evidence>
<sequence>MPQIDLSQYKTKVPPKKKSSGRKDNSFNWGELLNKDISFGKPKVNDKRKEAFYVELSTLLLSGIDLKTALDLILVDQDRAKDRILFEDIKDKVLHGSSLSDALKSTGMFTDYEYYSVKIGEETGRIGEVLTDLAKYYKNRISQKRKIISAVTYPIIVLMTSLGAVFFMLKFVVPMFADVFQRFGGHLPWVTSVIIRFSAFTDKYFMVFLLLIIGLAVFIFLSKEKLWFRKAVSTAILRIPLAGDIVRKVYLARFANTMRLLVSTDTPLLRSIALVRQMIGFYPLETTLGEVEKSILKGESLHQSLSRFSFYPPKLVQLIKVGEEVNRLDYFFGKISDQYTEEVEYKTGTISSLLEPLIIIFLGLVVGLILIAMYLPMFQMSNSF</sequence>
<evidence type="ECO:0000256" key="2">
    <source>
        <dbReference type="ARBA" id="ARBA00004651"/>
    </source>
</evidence>
<feature type="transmembrane region" description="Helical" evidence="12">
    <location>
        <begin position="147"/>
        <end position="169"/>
    </location>
</feature>
<keyword evidence="6 10" id="KW-0812">Transmembrane</keyword>
<feature type="compositionally biased region" description="Polar residues" evidence="11">
    <location>
        <begin position="1"/>
        <end position="10"/>
    </location>
</feature>
<keyword evidence="4 10" id="KW-0813">Transport</keyword>
<feature type="region of interest" description="Disordered" evidence="11">
    <location>
        <begin position="1"/>
        <end position="25"/>
    </location>
</feature>
<evidence type="ECO:0000313" key="14">
    <source>
        <dbReference type="EMBL" id="PWG78469.1"/>
    </source>
</evidence>
<comment type="similarity">
    <text evidence="3 10">Belongs to the GSP F family.</text>
</comment>
<evidence type="ECO:0000256" key="9">
    <source>
        <dbReference type="ARBA" id="ARBA00030750"/>
    </source>
</evidence>
<comment type="function">
    <text evidence="1">Component of the type II secretion system inner membrane complex required for the energy-dependent secretion of extracellular factors such as proteases and toxins from the periplasm.</text>
</comment>
<evidence type="ECO:0000256" key="8">
    <source>
        <dbReference type="ARBA" id="ARBA00023136"/>
    </source>
</evidence>
<dbReference type="Gene3D" id="1.20.81.30">
    <property type="entry name" value="Type II secretion system (T2SS), domain F"/>
    <property type="match status" value="2"/>
</dbReference>
<dbReference type="GO" id="GO:0009306">
    <property type="term" value="P:protein secretion"/>
    <property type="evidence" value="ECO:0007669"/>
    <property type="project" value="InterPro"/>
</dbReference>
<evidence type="ECO:0000256" key="11">
    <source>
        <dbReference type="SAM" id="MobiDB-lite"/>
    </source>
</evidence>
<evidence type="ECO:0000313" key="15">
    <source>
        <dbReference type="Proteomes" id="UP000245647"/>
    </source>
</evidence>
<keyword evidence="15" id="KW-1185">Reference proteome</keyword>
<gene>
    <name evidence="14" type="ORF">DDR33_21820</name>
</gene>
<evidence type="ECO:0000256" key="5">
    <source>
        <dbReference type="ARBA" id="ARBA00022475"/>
    </source>
</evidence>
<evidence type="ECO:0000256" key="7">
    <source>
        <dbReference type="ARBA" id="ARBA00022989"/>
    </source>
</evidence>
<dbReference type="PROSITE" id="PS00874">
    <property type="entry name" value="T2SP_F"/>
    <property type="match status" value="1"/>
</dbReference>
<dbReference type="OrthoDB" id="1523422at2"/>
<comment type="caution">
    <text evidence="14">The sequence shown here is derived from an EMBL/GenBank/DDBJ whole genome shotgun (WGS) entry which is preliminary data.</text>
</comment>
<dbReference type="InterPro" id="IPR001992">
    <property type="entry name" value="T2SS_GspF/T4SS_PilC_CS"/>
</dbReference>
<feature type="domain" description="Type II secretion system protein GspF" evidence="13">
    <location>
        <begin position="55"/>
        <end position="174"/>
    </location>
</feature>
<name>A0A2U2PBH5_9SPHI</name>
<evidence type="ECO:0000259" key="13">
    <source>
        <dbReference type="Pfam" id="PF00482"/>
    </source>
</evidence>
<dbReference type="Pfam" id="PF00482">
    <property type="entry name" value="T2SSF"/>
    <property type="match status" value="2"/>
</dbReference>
<dbReference type="InterPro" id="IPR042094">
    <property type="entry name" value="T2SS_GspF_sf"/>
</dbReference>
<dbReference type="PANTHER" id="PTHR30012:SF0">
    <property type="entry name" value="TYPE II SECRETION SYSTEM PROTEIN F-RELATED"/>
    <property type="match status" value="1"/>
</dbReference>
<evidence type="ECO:0000256" key="4">
    <source>
        <dbReference type="ARBA" id="ARBA00022448"/>
    </source>
</evidence>
<keyword evidence="5" id="KW-1003">Cell membrane</keyword>
<dbReference type="PANTHER" id="PTHR30012">
    <property type="entry name" value="GENERAL SECRETION PATHWAY PROTEIN"/>
    <property type="match status" value="1"/>
</dbReference>
<comment type="subcellular location">
    <subcellularLocation>
        <location evidence="2 10">Cell membrane</location>
        <topology evidence="2 10">Multi-pass membrane protein</topology>
    </subcellularLocation>
</comment>
<dbReference type="Proteomes" id="UP000245647">
    <property type="component" value="Unassembled WGS sequence"/>
</dbReference>
<dbReference type="AlphaFoldDB" id="A0A2U2PBH5"/>
<accession>A0A2U2PBH5</accession>
<feature type="transmembrane region" description="Helical" evidence="12">
    <location>
        <begin position="353"/>
        <end position="375"/>
    </location>
</feature>
<dbReference type="InterPro" id="IPR003004">
    <property type="entry name" value="GspF/PilC"/>
</dbReference>
<evidence type="ECO:0000256" key="6">
    <source>
        <dbReference type="ARBA" id="ARBA00022692"/>
    </source>
</evidence>
<keyword evidence="7 12" id="KW-1133">Transmembrane helix</keyword>
<protein>
    <recommendedName>
        <fullName evidence="9">General secretion pathway protein F</fullName>
    </recommendedName>
</protein>
<keyword evidence="8 12" id="KW-0472">Membrane</keyword>
<dbReference type="RefSeq" id="WP_109417926.1">
    <property type="nucleotide sequence ID" value="NZ_QEAS01000024.1"/>
</dbReference>